<evidence type="ECO:0000256" key="1">
    <source>
        <dbReference type="SAM" id="MobiDB-lite"/>
    </source>
</evidence>
<keyword evidence="3" id="KW-1185">Reference proteome</keyword>
<organism evidence="2 3">
    <name type="scientific">Cladonia borealis</name>
    <dbReference type="NCBI Taxonomy" id="184061"/>
    <lineage>
        <taxon>Eukaryota</taxon>
        <taxon>Fungi</taxon>
        <taxon>Dikarya</taxon>
        <taxon>Ascomycota</taxon>
        <taxon>Pezizomycotina</taxon>
        <taxon>Lecanoromycetes</taxon>
        <taxon>OSLEUM clade</taxon>
        <taxon>Lecanoromycetidae</taxon>
        <taxon>Lecanorales</taxon>
        <taxon>Lecanorineae</taxon>
        <taxon>Cladoniaceae</taxon>
        <taxon>Cladonia</taxon>
    </lineage>
</organism>
<feature type="compositionally biased region" description="Low complexity" evidence="1">
    <location>
        <begin position="56"/>
        <end position="72"/>
    </location>
</feature>
<dbReference type="EMBL" id="JAFEKC020000005">
    <property type="protein sequence ID" value="KAK0514407.1"/>
    <property type="molecule type" value="Genomic_DNA"/>
</dbReference>
<dbReference type="Proteomes" id="UP001166286">
    <property type="component" value="Unassembled WGS sequence"/>
</dbReference>
<feature type="compositionally biased region" description="Basic and acidic residues" evidence="1">
    <location>
        <begin position="112"/>
        <end position="125"/>
    </location>
</feature>
<feature type="compositionally biased region" description="Low complexity" evidence="1">
    <location>
        <begin position="33"/>
        <end position="45"/>
    </location>
</feature>
<proteinExistence type="predicted"/>
<feature type="compositionally biased region" description="Basic and acidic residues" evidence="1">
    <location>
        <begin position="262"/>
        <end position="272"/>
    </location>
</feature>
<feature type="compositionally biased region" description="Polar residues" evidence="1">
    <location>
        <begin position="130"/>
        <end position="140"/>
    </location>
</feature>
<feature type="compositionally biased region" description="Polar residues" evidence="1">
    <location>
        <begin position="172"/>
        <end position="182"/>
    </location>
</feature>
<protein>
    <submittedName>
        <fullName evidence="2">Uncharacterized protein</fullName>
    </submittedName>
</protein>
<evidence type="ECO:0000313" key="2">
    <source>
        <dbReference type="EMBL" id="KAK0514407.1"/>
    </source>
</evidence>
<feature type="compositionally biased region" description="Polar residues" evidence="1">
    <location>
        <begin position="206"/>
        <end position="216"/>
    </location>
</feature>
<feature type="compositionally biased region" description="Basic and acidic residues" evidence="1">
    <location>
        <begin position="241"/>
        <end position="250"/>
    </location>
</feature>
<name>A0AA39V3F6_9LECA</name>
<feature type="region of interest" description="Disordered" evidence="1">
    <location>
        <begin position="22"/>
        <end position="402"/>
    </location>
</feature>
<feature type="region of interest" description="Disordered" evidence="1">
    <location>
        <begin position="507"/>
        <end position="534"/>
    </location>
</feature>
<evidence type="ECO:0000313" key="3">
    <source>
        <dbReference type="Proteomes" id="UP001166286"/>
    </source>
</evidence>
<feature type="compositionally biased region" description="Basic and acidic residues" evidence="1">
    <location>
        <begin position="22"/>
        <end position="32"/>
    </location>
</feature>
<feature type="compositionally biased region" description="Low complexity" evidence="1">
    <location>
        <begin position="347"/>
        <end position="361"/>
    </location>
</feature>
<reference evidence="2" key="1">
    <citation type="submission" date="2023-03" db="EMBL/GenBank/DDBJ databases">
        <title>Complete genome of Cladonia borealis.</title>
        <authorList>
            <person name="Park H."/>
        </authorList>
    </citation>
    <scope>NUCLEOTIDE SEQUENCE</scope>
    <source>
        <strain evidence="2">ANT050790</strain>
    </source>
</reference>
<comment type="caution">
    <text evidence="2">The sequence shown here is derived from an EMBL/GenBank/DDBJ whole genome shotgun (WGS) entry which is preliminary data.</text>
</comment>
<sequence length="676" mass="73520">MPSKYSHALVLSHYEAQGLIEPDGRVTKKADSRSSIISARSTPIRSTHRPNRADTAQSSQSSPASPQPFSSPRIRLGASTPYTRIEVSPPPLHRKTSSVQTQIFAPPSPPPTRDHQTHIHFENRPHAPKHQTSVETQIYNPQSPSPRSSQSPTSMTDWSRSSEVKARRRAAQVSSPNRSRFGSRNVLFKESGNKSPEKPQTPPLTHASQENASSDAQAFHPSRPPSPPATPDSVKSFGLETHLDRMDKKLPHPTAAGSSDIVDLKASSDRLENSALRRPSAVSGHSEASSESLVILPRVPPNSGKSFGLKKDVGISEAARPASQAPVSERSVLQSHPTSPKSDRRSTSQPPSGQPSTSQTQKPRAYHSPTFSMTTQPSSRGSITSPMSDLYPDPLEPNKAASFHSPTLSITATLLPSNAEQSRPRTSRSAHGPRFSVSTRRSSLNFANAPPDLARTSSIPTEVSMPTEAFFDHDDDADLESLPPEVDFDSMPWTDLNANPIIVHNEDERGSTSSRASSFDSAAPPPIRRAPNYPMLPEKPIPKPSKISRHSLSALLFSRVPTPPPKAILYSETMPGPPPISVDLSGKDLSSKAATFSTSPARWFQPQQKSEERVGRQMSMSGANSVPYAPPRRGVSQGAAERTGLWFRNEADRAFGNRQSVRKKAIDEIVRANLYV</sequence>
<feature type="compositionally biased region" description="Polar residues" evidence="1">
    <location>
        <begin position="331"/>
        <end position="340"/>
    </location>
</feature>
<gene>
    <name evidence="2" type="ORF">JMJ35_003024</name>
</gene>
<accession>A0AA39V3F6</accession>
<feature type="region of interest" description="Disordered" evidence="1">
    <location>
        <begin position="415"/>
        <end position="441"/>
    </location>
</feature>
<feature type="compositionally biased region" description="Low complexity" evidence="1">
    <location>
        <begin position="141"/>
        <end position="154"/>
    </location>
</feature>
<feature type="compositionally biased region" description="Polar residues" evidence="1">
    <location>
        <begin position="369"/>
        <end position="387"/>
    </location>
</feature>
<feature type="compositionally biased region" description="Low complexity" evidence="1">
    <location>
        <begin position="511"/>
        <end position="522"/>
    </location>
</feature>
<dbReference type="AlphaFoldDB" id="A0AA39V3F6"/>